<dbReference type="InterPro" id="IPR029044">
    <property type="entry name" value="Nucleotide-diphossugar_trans"/>
</dbReference>
<dbReference type="Pfam" id="PF05637">
    <property type="entry name" value="Glyco_transf_34"/>
    <property type="match status" value="1"/>
</dbReference>
<feature type="region of interest" description="Disordered" evidence="5">
    <location>
        <begin position="129"/>
        <end position="158"/>
    </location>
</feature>
<keyword evidence="3" id="KW-0328">Glycosyltransferase</keyword>
<protein>
    <submittedName>
        <fullName evidence="6">Uncharacterized protein</fullName>
    </submittedName>
</protein>
<dbReference type="PANTHER" id="PTHR31311">
    <property type="entry name" value="XYLOGLUCAN 6-XYLOSYLTRANSFERASE 5-RELATED-RELATED"/>
    <property type="match status" value="1"/>
</dbReference>
<evidence type="ECO:0000256" key="3">
    <source>
        <dbReference type="ARBA" id="ARBA00022676"/>
    </source>
</evidence>
<feature type="region of interest" description="Disordered" evidence="5">
    <location>
        <begin position="445"/>
        <end position="476"/>
    </location>
</feature>
<keyword evidence="7" id="KW-1185">Reference proteome</keyword>
<reference evidence="6" key="1">
    <citation type="submission" date="2024-03" db="EMBL/GenBank/DDBJ databases">
        <authorList>
            <consortium name="ELIXIR-Norway"/>
            <consortium name="Elixir Norway"/>
        </authorList>
    </citation>
    <scope>NUCLEOTIDE SEQUENCE</scope>
</reference>
<accession>A0ABP1AJ04</accession>
<evidence type="ECO:0000256" key="1">
    <source>
        <dbReference type="ARBA" id="ARBA00004323"/>
    </source>
</evidence>
<dbReference type="EMBL" id="OZ023714">
    <property type="protein sequence ID" value="CAK9862519.1"/>
    <property type="molecule type" value="Genomic_DNA"/>
</dbReference>
<evidence type="ECO:0000256" key="2">
    <source>
        <dbReference type="ARBA" id="ARBA00005664"/>
    </source>
</evidence>
<dbReference type="InterPro" id="IPR008630">
    <property type="entry name" value="Glyco_trans_34"/>
</dbReference>
<evidence type="ECO:0000313" key="7">
    <source>
        <dbReference type="Proteomes" id="UP001497522"/>
    </source>
</evidence>
<evidence type="ECO:0000313" key="6">
    <source>
        <dbReference type="EMBL" id="CAK9862519.1"/>
    </source>
</evidence>
<evidence type="ECO:0000256" key="5">
    <source>
        <dbReference type="SAM" id="MobiDB-lite"/>
    </source>
</evidence>
<organism evidence="6 7">
    <name type="scientific">Sphagnum jensenii</name>
    <dbReference type="NCBI Taxonomy" id="128206"/>
    <lineage>
        <taxon>Eukaryota</taxon>
        <taxon>Viridiplantae</taxon>
        <taxon>Streptophyta</taxon>
        <taxon>Embryophyta</taxon>
        <taxon>Bryophyta</taxon>
        <taxon>Sphagnophytina</taxon>
        <taxon>Sphagnopsida</taxon>
        <taxon>Sphagnales</taxon>
        <taxon>Sphagnaceae</taxon>
        <taxon>Sphagnum</taxon>
    </lineage>
</organism>
<dbReference type="Gene3D" id="3.90.550.10">
    <property type="entry name" value="Spore Coat Polysaccharide Biosynthesis Protein SpsA, Chain A"/>
    <property type="match status" value="1"/>
</dbReference>
<comment type="subcellular location">
    <subcellularLocation>
        <location evidence="1">Golgi apparatus membrane</location>
        <topology evidence="1">Single-pass type II membrane protein</topology>
    </subcellularLocation>
</comment>
<dbReference type="PANTHER" id="PTHR31311:SF44">
    <property type="entry name" value="GLYCOSYLTRANSFERASE 2-RELATED"/>
    <property type="match status" value="1"/>
</dbReference>
<keyword evidence="4" id="KW-0808">Transferase</keyword>
<dbReference type="Proteomes" id="UP001497522">
    <property type="component" value="Chromosome 13"/>
</dbReference>
<gene>
    <name evidence="6" type="ORF">CSSPJE1EN2_LOCUS5514</name>
</gene>
<evidence type="ECO:0000256" key="4">
    <source>
        <dbReference type="ARBA" id="ARBA00022679"/>
    </source>
</evidence>
<comment type="similarity">
    <text evidence="2">Belongs to the glycosyltransferase 34 family.</text>
</comment>
<sequence length="501" mass="57443">MDRVYQGLFGGKRGREWSNSQCRRLIYTIAAVCTWILWSISCKNNNNNNVAVDGFFSSSSAVLQTFSDANLRALGLEALTASSPEEIQSLLRKVQKEIQHVLNSSKEFTKFGPRILDWDKQREIAKAKFSAANEDSHKISTSTPAHEEKDDQQQLNSSTKPAAPRILLVTSTHPHACSNAKGDQLQLLAIKNKYDYCRLHNMQIFYNMNKMDDEMVGWWVKLFLTHMLMIRHPEVDWIWWMDSDAVITDMTFELPLHKYQNHNLVISGWEDAVYEKRSWIGLNAGVFLLRNCQWSLDLLHSWAPMSPKGPVRDAIGKLLSLALTDRPPTEADDQSSLVYLMLTDRSRWGSKIYLENSYCFQGYWLYLTDKFEEMMEKNQPGMYGDERWPFITHFVGCEFCEGGVNPIYSPGQCIRAMERAFLFADNQVLNRYGLRHSSLNTFRVQQKKSAHSATRSSPPPETRAHPSGIPPAADEYHDTTTHNLLLHNDTTDDQLHVSPIL</sequence>
<proteinExistence type="inferred from homology"/>
<name>A0ABP1AJ04_9BRYO</name>